<organism evidence="1 2">
    <name type="scientific">Virgibacillus tibetensis</name>
    <dbReference type="NCBI Taxonomy" id="3042313"/>
    <lineage>
        <taxon>Bacteria</taxon>
        <taxon>Bacillati</taxon>
        <taxon>Bacillota</taxon>
        <taxon>Bacilli</taxon>
        <taxon>Bacillales</taxon>
        <taxon>Bacillaceae</taxon>
        <taxon>Virgibacillus</taxon>
    </lineage>
</organism>
<gene>
    <name evidence="1" type="ORF">QGM71_04970</name>
</gene>
<evidence type="ECO:0008006" key="3">
    <source>
        <dbReference type="Google" id="ProtNLM"/>
    </source>
</evidence>
<sequence>MNEKEQLTFNKLVSKVQQHEETITQLVEIIAATNRRITDLTTDKKENKKYSLT</sequence>
<dbReference type="RefSeq" id="WP_327606423.1">
    <property type="nucleotide sequence ID" value="NZ_JARZFX010000002.1"/>
</dbReference>
<comment type="caution">
    <text evidence="1">The sequence shown here is derived from an EMBL/GenBank/DDBJ whole genome shotgun (WGS) entry which is preliminary data.</text>
</comment>
<name>A0ABU6KD65_9BACI</name>
<dbReference type="Proteomes" id="UP001335737">
    <property type="component" value="Unassembled WGS sequence"/>
</dbReference>
<evidence type="ECO:0000313" key="2">
    <source>
        <dbReference type="Proteomes" id="UP001335737"/>
    </source>
</evidence>
<evidence type="ECO:0000313" key="1">
    <source>
        <dbReference type="EMBL" id="MEC5422850.1"/>
    </source>
</evidence>
<dbReference type="EMBL" id="JARZFX010000002">
    <property type="protein sequence ID" value="MEC5422850.1"/>
    <property type="molecule type" value="Genomic_DNA"/>
</dbReference>
<reference evidence="1 2" key="1">
    <citation type="journal article" date="2024" name="Int. J. Syst. Evol. Microbiol.">
        <title>Virgibacillus tibetensis sp. nov., isolated from salt lake on the Tibetan Plateau of China.</title>
        <authorList>
            <person name="Phurbu D."/>
            <person name="Liu Z.-X."/>
            <person name="Wang R."/>
            <person name="Zheng Y.-Y."/>
            <person name="Liu H.-C."/>
            <person name="Zhou Y.-G."/>
            <person name="Yu Y.-J."/>
            <person name="Li A.-H."/>
        </authorList>
    </citation>
    <scope>NUCLEOTIDE SEQUENCE [LARGE SCALE GENOMIC DNA]</scope>
    <source>
        <strain evidence="1 2">C22-A2</strain>
    </source>
</reference>
<proteinExistence type="predicted"/>
<protein>
    <recommendedName>
        <fullName evidence="3">Degradation enzyme regulation protein DegQ</fullName>
    </recommendedName>
</protein>
<keyword evidence="2" id="KW-1185">Reference proteome</keyword>
<accession>A0ABU6KD65</accession>